<reference evidence="11 12" key="1">
    <citation type="journal article" date="2018" name="Gigascience">
        <title>Genomes of trombidid mites reveal novel predicted allergens and laterally-transferred genes associated with secondary metabolism.</title>
        <authorList>
            <person name="Dong X."/>
            <person name="Chaisiri K."/>
            <person name="Xia D."/>
            <person name="Armstrong S.D."/>
            <person name="Fang Y."/>
            <person name="Donnelly M.J."/>
            <person name="Kadowaki T."/>
            <person name="McGarry J.W."/>
            <person name="Darby A.C."/>
            <person name="Makepeace B.L."/>
        </authorList>
    </citation>
    <scope>NUCLEOTIDE SEQUENCE [LARGE SCALE GENOMIC DNA]</scope>
    <source>
        <strain evidence="11">UoL-WK</strain>
    </source>
</reference>
<keyword evidence="6 10" id="KW-1133">Transmembrane helix</keyword>
<dbReference type="PANTHER" id="PTHR11157">
    <property type="entry name" value="FATTY ACID ACYL TRANSFERASE-RELATED"/>
    <property type="match status" value="1"/>
</dbReference>
<feature type="transmembrane region" description="Helical" evidence="10">
    <location>
        <begin position="175"/>
        <end position="195"/>
    </location>
</feature>
<proteinExistence type="inferred from homology"/>
<comment type="similarity">
    <text evidence="10">Belongs to the ELO family.</text>
</comment>
<evidence type="ECO:0000256" key="4">
    <source>
        <dbReference type="ARBA" id="ARBA00022692"/>
    </source>
</evidence>
<feature type="transmembrane region" description="Helical" evidence="10">
    <location>
        <begin position="207"/>
        <end position="227"/>
    </location>
</feature>
<feature type="transmembrane region" description="Helical" evidence="10">
    <location>
        <begin position="239"/>
        <end position="256"/>
    </location>
</feature>
<evidence type="ECO:0000256" key="3">
    <source>
        <dbReference type="ARBA" id="ARBA00022679"/>
    </source>
</evidence>
<comment type="catalytic activity">
    <reaction evidence="10">
        <text>a very-long-chain acyl-CoA + malonyl-CoA + H(+) = a very-long-chain 3-oxoacyl-CoA + CO2 + CoA</text>
        <dbReference type="Rhea" id="RHEA:32727"/>
        <dbReference type="ChEBI" id="CHEBI:15378"/>
        <dbReference type="ChEBI" id="CHEBI:16526"/>
        <dbReference type="ChEBI" id="CHEBI:57287"/>
        <dbReference type="ChEBI" id="CHEBI:57384"/>
        <dbReference type="ChEBI" id="CHEBI:90725"/>
        <dbReference type="ChEBI" id="CHEBI:90736"/>
        <dbReference type="EC" id="2.3.1.199"/>
    </reaction>
</comment>
<dbReference type="GO" id="GO:0030148">
    <property type="term" value="P:sphingolipid biosynthetic process"/>
    <property type="evidence" value="ECO:0007669"/>
    <property type="project" value="TreeGrafter"/>
</dbReference>
<dbReference type="STRING" id="1965070.A0A443RIV4"/>
<name>A0A443RIV4_9ACAR</name>
<dbReference type="GO" id="GO:0005789">
    <property type="term" value="C:endoplasmic reticulum membrane"/>
    <property type="evidence" value="ECO:0007669"/>
    <property type="project" value="TreeGrafter"/>
</dbReference>
<evidence type="ECO:0000256" key="8">
    <source>
        <dbReference type="ARBA" id="ARBA00023136"/>
    </source>
</evidence>
<feature type="transmembrane region" description="Helical" evidence="10">
    <location>
        <begin position="148"/>
        <end position="169"/>
    </location>
</feature>
<dbReference type="Pfam" id="PF01151">
    <property type="entry name" value="ELO"/>
    <property type="match status" value="1"/>
</dbReference>
<organism evidence="11 12">
    <name type="scientific">Dinothrombium tinctorium</name>
    <dbReference type="NCBI Taxonomy" id="1965070"/>
    <lineage>
        <taxon>Eukaryota</taxon>
        <taxon>Metazoa</taxon>
        <taxon>Ecdysozoa</taxon>
        <taxon>Arthropoda</taxon>
        <taxon>Chelicerata</taxon>
        <taxon>Arachnida</taxon>
        <taxon>Acari</taxon>
        <taxon>Acariformes</taxon>
        <taxon>Trombidiformes</taxon>
        <taxon>Prostigmata</taxon>
        <taxon>Anystina</taxon>
        <taxon>Parasitengona</taxon>
        <taxon>Trombidioidea</taxon>
        <taxon>Trombidiidae</taxon>
        <taxon>Dinothrombium</taxon>
    </lineage>
</organism>
<dbReference type="EC" id="2.3.1.199" evidence="10"/>
<dbReference type="OrthoDB" id="434092at2759"/>
<evidence type="ECO:0000256" key="10">
    <source>
        <dbReference type="RuleBase" id="RU361115"/>
    </source>
</evidence>
<feature type="transmembrane region" description="Helical" evidence="10">
    <location>
        <begin position="65"/>
        <end position="88"/>
    </location>
</feature>
<gene>
    <name evidence="11" type="ORF">B4U79_01148</name>
</gene>
<dbReference type="EMBL" id="NCKU01000519">
    <property type="protein sequence ID" value="RWS15204.1"/>
    <property type="molecule type" value="Genomic_DNA"/>
</dbReference>
<evidence type="ECO:0000256" key="1">
    <source>
        <dbReference type="ARBA" id="ARBA00004141"/>
    </source>
</evidence>
<dbReference type="InterPro" id="IPR002076">
    <property type="entry name" value="ELO_fam"/>
</dbReference>
<dbReference type="GO" id="GO:0009922">
    <property type="term" value="F:fatty acid elongase activity"/>
    <property type="evidence" value="ECO:0007669"/>
    <property type="project" value="UniProtKB-EC"/>
</dbReference>
<keyword evidence="5 10" id="KW-0276">Fatty acid metabolism</keyword>
<comment type="subcellular location">
    <subcellularLocation>
        <location evidence="1">Membrane</location>
        <topology evidence="1">Multi-pass membrane protein</topology>
    </subcellularLocation>
</comment>
<feature type="transmembrane region" description="Helical" evidence="10">
    <location>
        <begin position="118"/>
        <end position="136"/>
    </location>
</feature>
<accession>A0A443RIV4</accession>
<dbReference type="GO" id="GO:0034626">
    <property type="term" value="P:fatty acid elongation, polyunsaturated fatty acid"/>
    <property type="evidence" value="ECO:0007669"/>
    <property type="project" value="TreeGrafter"/>
</dbReference>
<keyword evidence="4 10" id="KW-0812">Transmembrane</keyword>
<evidence type="ECO:0000256" key="6">
    <source>
        <dbReference type="ARBA" id="ARBA00022989"/>
    </source>
</evidence>
<keyword evidence="8 10" id="KW-0472">Membrane</keyword>
<evidence type="ECO:0000256" key="7">
    <source>
        <dbReference type="ARBA" id="ARBA00023098"/>
    </source>
</evidence>
<keyword evidence="7 10" id="KW-0443">Lipid metabolism</keyword>
<evidence type="ECO:0000256" key="5">
    <source>
        <dbReference type="ARBA" id="ARBA00022832"/>
    </source>
</evidence>
<sequence>MKTNVESWIAYFYFDFWEQYGAKEARNLPLLSGGPWKIFLIIAFYVYFVKVLGPEWMKNRKAYDLRWLMFAYNVFLVSFHVIVFPMALLATKFTVSTWQCSALNEFNHLDNQAYLLGYSYYLSKFVELFDTVFFILRKKHSHVTGLHVFHHASMPLLCFIAAKFSVWHAAGWTPILNGFVHIVMYTYYAIACLGSRTKKYLWWKKHLTQLQLVQFTLIIAHAIYFLLHPSCKWPKIFPLLELFHGCLFLYLFASFYSKCYNKAKKADA</sequence>
<feature type="transmembrane region" description="Helical" evidence="10">
    <location>
        <begin position="36"/>
        <end position="53"/>
    </location>
</feature>
<keyword evidence="3 10" id="KW-0808">Transferase</keyword>
<dbReference type="Proteomes" id="UP000285301">
    <property type="component" value="Unassembled WGS sequence"/>
</dbReference>
<keyword evidence="12" id="KW-1185">Reference proteome</keyword>
<protein>
    <recommendedName>
        <fullName evidence="10">Elongation of very long chain fatty acids protein</fullName>
        <ecNumber evidence="10">2.3.1.199</ecNumber>
    </recommendedName>
    <alternativeName>
        <fullName evidence="10">Very-long-chain 3-oxoacyl-CoA synthase</fullName>
    </alternativeName>
</protein>
<keyword evidence="9 10" id="KW-0275">Fatty acid biosynthesis</keyword>
<dbReference type="GO" id="GO:0019367">
    <property type="term" value="P:fatty acid elongation, saturated fatty acid"/>
    <property type="evidence" value="ECO:0007669"/>
    <property type="project" value="TreeGrafter"/>
</dbReference>
<evidence type="ECO:0000313" key="12">
    <source>
        <dbReference type="Proteomes" id="UP000285301"/>
    </source>
</evidence>
<evidence type="ECO:0000313" key="11">
    <source>
        <dbReference type="EMBL" id="RWS15204.1"/>
    </source>
</evidence>
<evidence type="ECO:0000256" key="9">
    <source>
        <dbReference type="ARBA" id="ARBA00023160"/>
    </source>
</evidence>
<dbReference type="AlphaFoldDB" id="A0A443RIV4"/>
<evidence type="ECO:0000256" key="2">
    <source>
        <dbReference type="ARBA" id="ARBA00022516"/>
    </source>
</evidence>
<keyword evidence="2 10" id="KW-0444">Lipid biosynthesis</keyword>
<dbReference type="GO" id="GO:0042761">
    <property type="term" value="P:very long-chain fatty acid biosynthetic process"/>
    <property type="evidence" value="ECO:0007669"/>
    <property type="project" value="TreeGrafter"/>
</dbReference>
<comment type="caution">
    <text evidence="11">The sequence shown here is derived from an EMBL/GenBank/DDBJ whole genome shotgun (WGS) entry which is preliminary data.</text>
</comment>
<dbReference type="GO" id="GO:0034625">
    <property type="term" value="P:fatty acid elongation, monounsaturated fatty acid"/>
    <property type="evidence" value="ECO:0007669"/>
    <property type="project" value="TreeGrafter"/>
</dbReference>
<dbReference type="PANTHER" id="PTHR11157:SF69">
    <property type="entry name" value="ELONGATION OF VERY LONG CHAIN FATTY ACIDS PROTEIN 7"/>
    <property type="match status" value="1"/>
</dbReference>